<keyword evidence="3" id="KW-1185">Reference proteome</keyword>
<sequence>MDELKELKERLSQERPAQWRDLPDIGLYMDQVVSYMPRQLISYAGRDALTPAMVNNYIKDGLLPRADGKKYGRTHLAYLTAICALKRVLSVRETKALLHAAAEGEEDWALYAKFLGQMDMALERTADALDPDTPREELAGLALSLALRSYADQLACQRILDLIAPQEATKAERKRRVKEG</sequence>
<dbReference type="Pfam" id="PF08876">
    <property type="entry name" value="DUF1836"/>
    <property type="match status" value="1"/>
</dbReference>
<evidence type="ECO:0000313" key="2">
    <source>
        <dbReference type="EMBL" id="MCQ4771295.1"/>
    </source>
</evidence>
<accession>A0AAW5JSD0</accession>
<dbReference type="Proteomes" id="UP001204562">
    <property type="component" value="Unassembled WGS sequence"/>
</dbReference>
<dbReference type="Proteomes" id="UP001200313">
    <property type="component" value="Unassembled WGS sequence"/>
</dbReference>
<comment type="caution">
    <text evidence="2">The sequence shown here is derived from an EMBL/GenBank/DDBJ whole genome shotgun (WGS) entry which is preliminary data.</text>
</comment>
<reference evidence="2" key="2">
    <citation type="submission" date="2022-06" db="EMBL/GenBank/DDBJ databases">
        <title>Isolation of gut microbiota from human fecal samples.</title>
        <authorList>
            <person name="Pamer E.G."/>
            <person name="Barat B."/>
            <person name="Waligurski E."/>
            <person name="Medina S."/>
            <person name="Paddock L."/>
            <person name="Mostad J."/>
        </authorList>
    </citation>
    <scope>NUCLEOTIDE SEQUENCE</scope>
    <source>
        <strain evidence="2">DFI.9.91</strain>
    </source>
</reference>
<organism evidence="2 4">
    <name type="scientific">Intestinimonas massiliensis</name>
    <name type="common">ex Afouda et al. 2020</name>
    <dbReference type="NCBI Taxonomy" id="1673721"/>
    <lineage>
        <taxon>Bacteria</taxon>
        <taxon>Bacillati</taxon>
        <taxon>Bacillota</taxon>
        <taxon>Clostridia</taxon>
        <taxon>Eubacteriales</taxon>
        <taxon>Intestinimonas</taxon>
    </lineage>
</organism>
<gene>
    <name evidence="1" type="ORF">L0P79_11360</name>
    <name evidence="2" type="ORF">NE579_12650</name>
</gene>
<dbReference type="EMBL" id="JANFYS010000028">
    <property type="protein sequence ID" value="MCQ4771295.1"/>
    <property type="molecule type" value="Genomic_DNA"/>
</dbReference>
<dbReference type="InterPro" id="IPR014975">
    <property type="entry name" value="DUF1836"/>
</dbReference>
<dbReference type="AlphaFoldDB" id="A0AAW5JSD0"/>
<dbReference type="EMBL" id="JAKNJB010000019">
    <property type="protein sequence ID" value="MCG4527677.1"/>
    <property type="molecule type" value="Genomic_DNA"/>
</dbReference>
<dbReference type="RefSeq" id="WP_050619522.1">
    <property type="nucleotide sequence ID" value="NZ_JAKNJB010000019.1"/>
</dbReference>
<dbReference type="PANTHER" id="PTHR40056:SF1">
    <property type="entry name" value="DUF1836 DOMAIN-CONTAINING PROTEIN"/>
    <property type="match status" value="1"/>
</dbReference>
<proteinExistence type="predicted"/>
<protein>
    <submittedName>
        <fullName evidence="2">DUF1836 domain-containing protein</fullName>
    </submittedName>
</protein>
<evidence type="ECO:0000313" key="3">
    <source>
        <dbReference type="Proteomes" id="UP001200313"/>
    </source>
</evidence>
<name>A0AAW5JSD0_9FIRM</name>
<reference evidence="1 3" key="1">
    <citation type="submission" date="2022-01" db="EMBL/GenBank/DDBJ databases">
        <title>Collection of gut derived symbiotic bacterial strains cultured from healthy donors.</title>
        <authorList>
            <person name="Lin H."/>
            <person name="Kohout C."/>
            <person name="Waligurski E."/>
            <person name="Pamer E.G."/>
        </authorList>
    </citation>
    <scope>NUCLEOTIDE SEQUENCE [LARGE SCALE GENOMIC DNA]</scope>
    <source>
        <strain evidence="1 3">DFI.3.7</strain>
    </source>
</reference>
<evidence type="ECO:0000313" key="1">
    <source>
        <dbReference type="EMBL" id="MCG4527677.1"/>
    </source>
</evidence>
<evidence type="ECO:0000313" key="4">
    <source>
        <dbReference type="Proteomes" id="UP001204562"/>
    </source>
</evidence>
<dbReference type="PANTHER" id="PTHR40056">
    <property type="entry name" value="HYPOTHETICAL CYTOSOLIC PROTEIN"/>
    <property type="match status" value="1"/>
</dbReference>